<accession>A0ABD1Y839</accession>
<feature type="region of interest" description="Disordered" evidence="1">
    <location>
        <begin position="32"/>
        <end position="57"/>
    </location>
</feature>
<evidence type="ECO:0000313" key="2">
    <source>
        <dbReference type="EMBL" id="KAL2622919.1"/>
    </source>
</evidence>
<proteinExistence type="predicted"/>
<reference evidence="2 3" key="1">
    <citation type="submission" date="2024-09" db="EMBL/GenBank/DDBJ databases">
        <title>Chromosome-scale assembly of Riccia fluitans.</title>
        <authorList>
            <person name="Paukszto L."/>
            <person name="Sawicki J."/>
            <person name="Karawczyk K."/>
            <person name="Piernik-Szablinska J."/>
            <person name="Szczecinska M."/>
            <person name="Mazdziarz M."/>
        </authorList>
    </citation>
    <scope>NUCLEOTIDE SEQUENCE [LARGE SCALE GENOMIC DNA]</scope>
    <source>
        <strain evidence="2">Rf_01</strain>
        <tissue evidence="2">Aerial parts of the thallus</tissue>
    </source>
</reference>
<gene>
    <name evidence="2" type="ORF">R1flu_003124</name>
</gene>
<keyword evidence="3" id="KW-1185">Reference proteome</keyword>
<evidence type="ECO:0000313" key="3">
    <source>
        <dbReference type="Proteomes" id="UP001605036"/>
    </source>
</evidence>
<organism evidence="2 3">
    <name type="scientific">Riccia fluitans</name>
    <dbReference type="NCBI Taxonomy" id="41844"/>
    <lineage>
        <taxon>Eukaryota</taxon>
        <taxon>Viridiplantae</taxon>
        <taxon>Streptophyta</taxon>
        <taxon>Embryophyta</taxon>
        <taxon>Marchantiophyta</taxon>
        <taxon>Marchantiopsida</taxon>
        <taxon>Marchantiidae</taxon>
        <taxon>Marchantiales</taxon>
        <taxon>Ricciaceae</taxon>
        <taxon>Riccia</taxon>
    </lineage>
</organism>
<sequence>MRRVERRGGFVIVEDGGGELAVVEVLDAASCDGGRSGSKAKGAELAEGAEELSGGDGSMLPSELKLSGGESAVGSLVTFLALVGAWAKTIQP</sequence>
<name>A0ABD1Y839_9MARC</name>
<evidence type="ECO:0000256" key="1">
    <source>
        <dbReference type="SAM" id="MobiDB-lite"/>
    </source>
</evidence>
<feature type="compositionally biased region" description="Low complexity" evidence="1">
    <location>
        <begin position="37"/>
        <end position="46"/>
    </location>
</feature>
<dbReference type="Proteomes" id="UP001605036">
    <property type="component" value="Unassembled WGS sequence"/>
</dbReference>
<dbReference type="EMBL" id="JBHFFA010000006">
    <property type="protein sequence ID" value="KAL2622919.1"/>
    <property type="molecule type" value="Genomic_DNA"/>
</dbReference>
<protein>
    <submittedName>
        <fullName evidence="2">Uncharacterized protein</fullName>
    </submittedName>
</protein>
<comment type="caution">
    <text evidence="2">The sequence shown here is derived from an EMBL/GenBank/DDBJ whole genome shotgun (WGS) entry which is preliminary data.</text>
</comment>
<dbReference type="AlphaFoldDB" id="A0ABD1Y839"/>